<proteinExistence type="predicted"/>
<protein>
    <submittedName>
        <fullName evidence="4">DUF1593 domain-containing protein</fullName>
    </submittedName>
</protein>
<dbReference type="Proteomes" id="UP000271925">
    <property type="component" value="Unassembled WGS sequence"/>
</dbReference>
<dbReference type="OrthoDB" id="253051at2"/>
<dbReference type="Pfam" id="PF07632">
    <property type="entry name" value="Sde182_NH-like"/>
    <property type="match status" value="1"/>
</dbReference>
<evidence type="ECO:0000313" key="4">
    <source>
        <dbReference type="EMBL" id="RRB05042.1"/>
    </source>
</evidence>
<dbReference type="EMBL" id="RQJO01000008">
    <property type="protein sequence ID" value="RRB05042.1"/>
    <property type="molecule type" value="Genomic_DNA"/>
</dbReference>
<keyword evidence="5" id="KW-1185">Reference proteome</keyword>
<dbReference type="Gene3D" id="2.60.40.10">
    <property type="entry name" value="Immunoglobulins"/>
    <property type="match status" value="1"/>
</dbReference>
<keyword evidence="1" id="KW-0732">Signal</keyword>
<evidence type="ECO:0000313" key="5">
    <source>
        <dbReference type="Proteomes" id="UP000271925"/>
    </source>
</evidence>
<feature type="signal peptide" evidence="1">
    <location>
        <begin position="1"/>
        <end position="20"/>
    </location>
</feature>
<accession>A0A3P1BVJ6</accession>
<dbReference type="Pfam" id="PF21027">
    <property type="entry name" value="Sde0182_C"/>
    <property type="match status" value="1"/>
</dbReference>
<dbReference type="InterPro" id="IPR011483">
    <property type="entry name" value="Sde182_NH-like"/>
</dbReference>
<dbReference type="InterPro" id="IPR036452">
    <property type="entry name" value="Ribo_hydro-like"/>
</dbReference>
<name>A0A3P1BVJ6_9BACT</name>
<organism evidence="4 5">
    <name type="scientific">Larkinella rosea</name>
    <dbReference type="NCBI Taxonomy" id="2025312"/>
    <lineage>
        <taxon>Bacteria</taxon>
        <taxon>Pseudomonadati</taxon>
        <taxon>Bacteroidota</taxon>
        <taxon>Cytophagia</taxon>
        <taxon>Cytophagales</taxon>
        <taxon>Spirosomataceae</taxon>
        <taxon>Larkinella</taxon>
    </lineage>
</organism>
<feature type="domain" description="Cellulose-binding Sde182 nucleoside hydrolase-like" evidence="2">
    <location>
        <begin position="28"/>
        <end position="339"/>
    </location>
</feature>
<dbReference type="Gene3D" id="3.90.245.10">
    <property type="entry name" value="Ribonucleoside hydrolase-like"/>
    <property type="match status" value="1"/>
</dbReference>
<feature type="domain" description="Cellulose-binding Sde182 C-terminal" evidence="3">
    <location>
        <begin position="419"/>
        <end position="498"/>
    </location>
</feature>
<dbReference type="GO" id="GO:0016799">
    <property type="term" value="F:hydrolase activity, hydrolyzing N-glycosyl compounds"/>
    <property type="evidence" value="ECO:0007669"/>
    <property type="project" value="InterPro"/>
</dbReference>
<gene>
    <name evidence="4" type="ORF">EHT25_15250</name>
</gene>
<evidence type="ECO:0000256" key="1">
    <source>
        <dbReference type="SAM" id="SignalP"/>
    </source>
</evidence>
<dbReference type="AlphaFoldDB" id="A0A3P1BVJ6"/>
<feature type="chain" id="PRO_5018070110" evidence="1">
    <location>
        <begin position="21"/>
        <end position="500"/>
    </location>
</feature>
<evidence type="ECO:0000259" key="2">
    <source>
        <dbReference type="Pfam" id="PF07632"/>
    </source>
</evidence>
<dbReference type="InterPro" id="IPR013783">
    <property type="entry name" value="Ig-like_fold"/>
</dbReference>
<comment type="caution">
    <text evidence="4">The sequence shown here is derived from an EMBL/GenBank/DDBJ whole genome shotgun (WGS) entry which is preliminary data.</text>
</comment>
<sequence>MRKSGSLVVLALGISASAIAQFPSTKPRTIVTTDGEVDDVDTFIRMLLYSNEFDIVGLVYSSSQWHYKGDGKGTKFTSEMPNTAKRYGERTELRWPGTTWMEEYIDKYANVYPNLIKHAKGYPTPDYLKSLVRVGNIDFEGEMSRDTEGSDFIKKILLDNTSSPVYLQIWGGTNTVARALKSIEDQYKNSADWAKIAKKVSDKAIIYAVLDQDATYQKYIAPNWPQIKVLYNSDQFWSFAYLWPRVVPAELKPYLGGKWFAENIRFGHGPLLESYYLWGDGKKLPGDPEHTHGDPEEAKKYGLSQYDFISEGDSPAFFYLIDVGLRSMEDVAYGGWGGRMVKSPTNPYRWEDGKTVTDYNPYTQKADAAYPQTRWIPVLQSDFAARADWCVKPYNEANHPPVVKLNHAPNLRVKPGQNVTLSGSATDPDGDALSYRWWQYEEVGSYSGKVAIQNGNQAKSAFTVPKDAKSGNKIHLILEVTDAKAPRLTRYQRVIATVAE</sequence>
<evidence type="ECO:0000259" key="3">
    <source>
        <dbReference type="Pfam" id="PF21027"/>
    </source>
</evidence>
<reference evidence="4 5" key="1">
    <citation type="submission" date="2018-11" db="EMBL/GenBank/DDBJ databases">
        <authorList>
            <person name="Zhou Z."/>
            <person name="Wang G."/>
        </authorList>
    </citation>
    <scope>NUCLEOTIDE SEQUENCE [LARGE SCALE GENOMIC DNA]</scope>
    <source>
        <strain evidence="4 5">KCTC52004</strain>
    </source>
</reference>
<dbReference type="InterPro" id="IPR048527">
    <property type="entry name" value="Sde182_C"/>
</dbReference>